<dbReference type="PANTHER" id="PTHR47595">
    <property type="entry name" value="HEAT SHOCK 70 KDA PROTEIN 14"/>
    <property type="match status" value="1"/>
</dbReference>
<organism evidence="4 5">
    <name type="scientific">Mauremys mutica</name>
    <name type="common">yellowpond turtle</name>
    <dbReference type="NCBI Taxonomy" id="74926"/>
    <lineage>
        <taxon>Eukaryota</taxon>
        <taxon>Metazoa</taxon>
        <taxon>Chordata</taxon>
        <taxon>Craniata</taxon>
        <taxon>Vertebrata</taxon>
        <taxon>Euteleostomi</taxon>
        <taxon>Archelosauria</taxon>
        <taxon>Testudinata</taxon>
        <taxon>Testudines</taxon>
        <taxon>Cryptodira</taxon>
        <taxon>Durocryptodira</taxon>
        <taxon>Testudinoidea</taxon>
        <taxon>Geoemydidae</taxon>
        <taxon>Geoemydinae</taxon>
        <taxon>Mauremys</taxon>
    </lineage>
</organism>
<keyword evidence="2" id="KW-0732">Signal</keyword>
<feature type="chain" id="PRO_5039172676" description="Myb/SANT-like DNA-binding domain-containing protein" evidence="2">
    <location>
        <begin position="29"/>
        <end position="209"/>
    </location>
</feature>
<evidence type="ECO:0000259" key="3">
    <source>
        <dbReference type="Pfam" id="PF13837"/>
    </source>
</evidence>
<dbReference type="Pfam" id="PF13837">
    <property type="entry name" value="Myb_DNA-bind_4"/>
    <property type="match status" value="1"/>
</dbReference>
<dbReference type="FunFam" id="1.10.10.60:FF:000032">
    <property type="entry name" value="Zinc finger and SCAN domain-containing 20"/>
    <property type="match status" value="1"/>
</dbReference>
<dbReference type="InterPro" id="IPR044822">
    <property type="entry name" value="Myb_DNA-bind_4"/>
</dbReference>
<name>A0A9D4ATD7_9SAUR</name>
<feature type="compositionally biased region" description="Polar residues" evidence="1">
    <location>
        <begin position="32"/>
        <end position="45"/>
    </location>
</feature>
<comment type="caution">
    <text evidence="4">The sequence shown here is derived from an EMBL/GenBank/DDBJ whole genome shotgun (WGS) entry which is preliminary data.</text>
</comment>
<feature type="domain" description="Myb/SANT-like DNA-binding" evidence="3">
    <location>
        <begin position="51"/>
        <end position="140"/>
    </location>
</feature>
<dbReference type="Gene3D" id="1.10.10.60">
    <property type="entry name" value="Homeodomain-like"/>
    <property type="match status" value="1"/>
</dbReference>
<keyword evidence="5" id="KW-1185">Reference proteome</keyword>
<protein>
    <recommendedName>
        <fullName evidence="3">Myb/SANT-like DNA-binding domain-containing protein</fullName>
    </recommendedName>
</protein>
<evidence type="ECO:0000313" key="5">
    <source>
        <dbReference type="Proteomes" id="UP000827986"/>
    </source>
</evidence>
<gene>
    <name evidence="4" type="ORF">KIL84_003303</name>
</gene>
<feature type="signal peptide" evidence="2">
    <location>
        <begin position="1"/>
        <end position="28"/>
    </location>
</feature>
<evidence type="ECO:0000313" key="4">
    <source>
        <dbReference type="EMBL" id="KAH1167820.1"/>
    </source>
</evidence>
<accession>A0A9D4ATD7</accession>
<dbReference type="PANTHER" id="PTHR47595:SF1">
    <property type="entry name" value="MYB_SANT-LIKE DNA-BINDING DOMAIN-CONTAINING PROTEIN"/>
    <property type="match status" value="1"/>
</dbReference>
<dbReference type="Proteomes" id="UP000827986">
    <property type="component" value="Unassembled WGS sequence"/>
</dbReference>
<dbReference type="AlphaFoldDB" id="A0A9D4ATD7"/>
<reference evidence="4" key="1">
    <citation type="submission" date="2021-09" db="EMBL/GenBank/DDBJ databases">
        <title>The genome of Mauremys mutica provides insights into the evolution of semi-aquatic lifestyle.</title>
        <authorList>
            <person name="Gong S."/>
            <person name="Gao Y."/>
        </authorList>
    </citation>
    <scope>NUCLEOTIDE SEQUENCE</scope>
    <source>
        <strain evidence="4">MM-2020</strain>
        <tissue evidence="4">Muscle</tissue>
    </source>
</reference>
<feature type="region of interest" description="Disordered" evidence="1">
    <location>
        <begin position="30"/>
        <end position="52"/>
    </location>
</feature>
<evidence type="ECO:0000256" key="2">
    <source>
        <dbReference type="SAM" id="SignalP"/>
    </source>
</evidence>
<dbReference type="EMBL" id="JAHDVG010000486">
    <property type="protein sequence ID" value="KAH1167820.1"/>
    <property type="molecule type" value="Genomic_DNA"/>
</dbReference>
<evidence type="ECO:0000256" key="1">
    <source>
        <dbReference type="SAM" id="MobiDB-lite"/>
    </source>
</evidence>
<sequence length="209" mass="22880">MTRENLNSFSCLGTLNLTFWLNIGASSAAPATMQSSPAEESGQSQNRKRSPAWTDREVMDLIAVWGEESVLSELRSSKRNAKTFEKVSKAMKEKGYSRDAMQCRVKVKDLRQGYQKVRAANGRSGAQPQTCRFYEALHAILGGSATTVPPVTVDSEDGIVYRDSSSSMFADGEAEEGRPYAPSLGVKGEKKHTNGLLEKGMLVAVVLFY</sequence>
<proteinExistence type="predicted"/>